<dbReference type="EC" id="2.8.1.7" evidence="3"/>
<comment type="caution">
    <text evidence="9">The sequence shown here is derived from an EMBL/GenBank/DDBJ whole genome shotgun (WGS) entry which is preliminary data.</text>
</comment>
<protein>
    <recommendedName>
        <fullName evidence="3">cysteine desulfurase</fullName>
        <ecNumber evidence="3">2.8.1.7</ecNumber>
    </recommendedName>
</protein>
<dbReference type="InterPro" id="IPR000192">
    <property type="entry name" value="Aminotrans_V_dom"/>
</dbReference>
<evidence type="ECO:0000313" key="10">
    <source>
        <dbReference type="Proteomes" id="UP000076964"/>
    </source>
</evidence>
<evidence type="ECO:0000259" key="8">
    <source>
        <dbReference type="Pfam" id="PF00266"/>
    </source>
</evidence>
<dbReference type="AlphaFoldDB" id="A0A177E926"/>
<evidence type="ECO:0000256" key="1">
    <source>
        <dbReference type="ARBA" id="ARBA00001933"/>
    </source>
</evidence>
<keyword evidence="5" id="KW-0663">Pyridoxal phosphate</keyword>
<comment type="catalytic activity">
    <reaction evidence="6">
        <text>(sulfur carrier)-H + L-cysteine = (sulfur carrier)-SH + L-alanine</text>
        <dbReference type="Rhea" id="RHEA:43892"/>
        <dbReference type="Rhea" id="RHEA-COMP:14737"/>
        <dbReference type="Rhea" id="RHEA-COMP:14739"/>
        <dbReference type="ChEBI" id="CHEBI:29917"/>
        <dbReference type="ChEBI" id="CHEBI:35235"/>
        <dbReference type="ChEBI" id="CHEBI:57972"/>
        <dbReference type="ChEBI" id="CHEBI:64428"/>
        <dbReference type="EC" id="2.8.1.7"/>
    </reaction>
</comment>
<dbReference type="InterPro" id="IPR020578">
    <property type="entry name" value="Aminotrans_V_PyrdxlP_BS"/>
</dbReference>
<dbReference type="STRING" id="1795632.TH606_06360"/>
<dbReference type="EMBL" id="LSFI01000027">
    <property type="protein sequence ID" value="OAG27509.1"/>
    <property type="molecule type" value="Genomic_DNA"/>
</dbReference>
<accession>A0A177E926</accession>
<reference evidence="9 10" key="1">
    <citation type="submission" date="2016-02" db="EMBL/GenBank/DDBJ databases">
        <title>Draft genome sequence of Thermodesulfatator sp. S606.</title>
        <authorList>
            <person name="Lai Q."/>
            <person name="Cao J."/>
            <person name="Dupont S."/>
            <person name="Shao Z."/>
            <person name="Jebbar M."/>
            <person name="Alain K."/>
        </authorList>
    </citation>
    <scope>NUCLEOTIDE SEQUENCE [LARGE SCALE GENOMIC DNA]</scope>
    <source>
        <strain evidence="9 10">S606</strain>
    </source>
</reference>
<dbReference type="GO" id="GO:0006534">
    <property type="term" value="P:cysteine metabolic process"/>
    <property type="evidence" value="ECO:0007669"/>
    <property type="project" value="InterPro"/>
</dbReference>
<dbReference type="NCBIfam" id="TIGR01977">
    <property type="entry name" value="am_tr_V_EF2568"/>
    <property type="match status" value="1"/>
</dbReference>
<evidence type="ECO:0000256" key="6">
    <source>
        <dbReference type="ARBA" id="ARBA00050776"/>
    </source>
</evidence>
<dbReference type="InterPro" id="IPR010969">
    <property type="entry name" value="Cys_dSase-rel_unknwn_funct"/>
</dbReference>
<name>A0A177E926_9BACT</name>
<evidence type="ECO:0000256" key="3">
    <source>
        <dbReference type="ARBA" id="ARBA00012239"/>
    </source>
</evidence>
<keyword evidence="4" id="KW-0808">Transferase</keyword>
<evidence type="ECO:0000256" key="5">
    <source>
        <dbReference type="ARBA" id="ARBA00022898"/>
    </source>
</evidence>
<dbReference type="InterPro" id="IPR015424">
    <property type="entry name" value="PyrdxlP-dep_Trfase"/>
</dbReference>
<dbReference type="InterPro" id="IPR016454">
    <property type="entry name" value="Cysteine_dSase"/>
</dbReference>
<evidence type="ECO:0000256" key="2">
    <source>
        <dbReference type="ARBA" id="ARBA00010447"/>
    </source>
</evidence>
<organism evidence="9 10">
    <name type="scientific">Thermodesulfatator autotrophicus</name>
    <dbReference type="NCBI Taxonomy" id="1795632"/>
    <lineage>
        <taxon>Bacteria</taxon>
        <taxon>Pseudomonadati</taxon>
        <taxon>Thermodesulfobacteriota</taxon>
        <taxon>Thermodesulfobacteria</taxon>
        <taxon>Thermodesulfobacteriales</taxon>
        <taxon>Thermodesulfatatoraceae</taxon>
        <taxon>Thermodesulfatator</taxon>
    </lineage>
</organism>
<proteinExistence type="inferred from homology"/>
<dbReference type="InterPro" id="IPR015422">
    <property type="entry name" value="PyrdxlP-dep_Trfase_small"/>
</dbReference>
<feature type="domain" description="Aminotransferase class V" evidence="8">
    <location>
        <begin position="2"/>
        <end position="369"/>
    </location>
</feature>
<dbReference type="CDD" id="cd06453">
    <property type="entry name" value="SufS_like"/>
    <property type="match status" value="1"/>
</dbReference>
<dbReference type="Gene3D" id="3.40.640.10">
    <property type="entry name" value="Type I PLP-dependent aspartate aminotransferase-like (Major domain)"/>
    <property type="match status" value="1"/>
</dbReference>
<dbReference type="SUPFAM" id="SSF53383">
    <property type="entry name" value="PLP-dependent transferases"/>
    <property type="match status" value="1"/>
</dbReference>
<dbReference type="GO" id="GO:0031071">
    <property type="term" value="F:cysteine desulfurase activity"/>
    <property type="evidence" value="ECO:0007669"/>
    <property type="project" value="UniProtKB-EC"/>
</dbReference>
<dbReference type="RefSeq" id="WP_068542107.1">
    <property type="nucleotide sequence ID" value="NZ_LSFI01000027.1"/>
</dbReference>
<dbReference type="OrthoDB" id="9808002at2"/>
<evidence type="ECO:0000313" key="9">
    <source>
        <dbReference type="EMBL" id="OAG27509.1"/>
    </source>
</evidence>
<dbReference type="Pfam" id="PF00266">
    <property type="entry name" value="Aminotran_5"/>
    <property type="match status" value="1"/>
</dbReference>
<dbReference type="InterPro" id="IPR015421">
    <property type="entry name" value="PyrdxlP-dep_Trfase_major"/>
</dbReference>
<dbReference type="PANTHER" id="PTHR43586">
    <property type="entry name" value="CYSTEINE DESULFURASE"/>
    <property type="match status" value="1"/>
</dbReference>
<dbReference type="PIRSF" id="PIRSF005572">
    <property type="entry name" value="NifS"/>
    <property type="match status" value="1"/>
</dbReference>
<evidence type="ECO:0000256" key="7">
    <source>
        <dbReference type="RuleBase" id="RU004504"/>
    </source>
</evidence>
<dbReference type="InterPro" id="IPR010970">
    <property type="entry name" value="Cys_dSase_SufS"/>
</dbReference>
<evidence type="ECO:0000256" key="4">
    <source>
        <dbReference type="ARBA" id="ARBA00022679"/>
    </source>
</evidence>
<comment type="similarity">
    <text evidence="2">Belongs to the class-V pyridoxal-phosphate-dependent aminotransferase family. Csd subfamily.</text>
</comment>
<keyword evidence="10" id="KW-1185">Reference proteome</keyword>
<comment type="cofactor">
    <cofactor evidence="1 7">
        <name>pyridoxal 5'-phosphate</name>
        <dbReference type="ChEBI" id="CHEBI:597326"/>
    </cofactor>
</comment>
<sequence length="380" mass="41086">MIYLDQAATSFPKPFEVIEAVGHILRNIPGSPGRSAHQGALAASHIIFEAREKVAAFIGAEDSSQIIFTSGSTESLNMVIMGLLKPNDCVIATHMEHNSVARPLEYLRQKRNVKVIFAPCNEEGFLDLDAFASLVETHKPRLICLNLVSNVTGTIQPLAEILEIKGESLLLIDAAQAVGHIPIDVSKGDIDFLVFSGHKGVFGPPGVGVLYIKPGRENELSPIKLGGTGSRSESLEAPKFLPDRFEPGTPNLCGIAGLAAGIDFIEKTGLMKIHRHTTALADLFVEKIKGHPRLKFYGPKERIKAIPIVSVNIEGLSPSEVARVLDKEFQIAVRPGLHCAPLAHKAIGTFPQGTVRFSFGYFNRIKEVELAAEALLKIAA</sequence>
<dbReference type="Gene3D" id="3.90.1150.10">
    <property type="entry name" value="Aspartate Aminotransferase, domain 1"/>
    <property type="match status" value="1"/>
</dbReference>
<dbReference type="Proteomes" id="UP000076964">
    <property type="component" value="Unassembled WGS sequence"/>
</dbReference>
<dbReference type="PANTHER" id="PTHR43586:SF4">
    <property type="entry name" value="ISOPENICILLIN N EPIMERASE"/>
    <property type="match status" value="1"/>
</dbReference>
<gene>
    <name evidence="9" type="ORF">TH606_06360</name>
</gene>
<dbReference type="GO" id="GO:0030170">
    <property type="term" value="F:pyridoxal phosphate binding"/>
    <property type="evidence" value="ECO:0007669"/>
    <property type="project" value="InterPro"/>
</dbReference>
<dbReference type="PROSITE" id="PS00595">
    <property type="entry name" value="AA_TRANSFER_CLASS_5"/>
    <property type="match status" value="1"/>
</dbReference>